<evidence type="ECO:0000313" key="2">
    <source>
        <dbReference type="Proteomes" id="UP000828048"/>
    </source>
</evidence>
<dbReference type="Proteomes" id="UP000828048">
    <property type="component" value="Chromosome 3"/>
</dbReference>
<accession>A0ACB7YYC5</accession>
<protein>
    <submittedName>
        <fullName evidence="1">Uncharacterized protein</fullName>
    </submittedName>
</protein>
<proteinExistence type="predicted"/>
<sequence length="87" mass="9325">MESPVQSPMQSPFNSYGTSWADQWDDNPDPLLPEPKKGRGGAGKKAGKGLGKTKAVASNGMKKVKEGTCLGFGWMKGKCRKTPQTLL</sequence>
<name>A0ACB7YYC5_9ERIC</name>
<dbReference type="EMBL" id="CM037153">
    <property type="protein sequence ID" value="KAH7858526.1"/>
    <property type="molecule type" value="Genomic_DNA"/>
</dbReference>
<organism evidence="1 2">
    <name type="scientific">Vaccinium darrowii</name>
    <dbReference type="NCBI Taxonomy" id="229202"/>
    <lineage>
        <taxon>Eukaryota</taxon>
        <taxon>Viridiplantae</taxon>
        <taxon>Streptophyta</taxon>
        <taxon>Embryophyta</taxon>
        <taxon>Tracheophyta</taxon>
        <taxon>Spermatophyta</taxon>
        <taxon>Magnoliopsida</taxon>
        <taxon>eudicotyledons</taxon>
        <taxon>Gunneridae</taxon>
        <taxon>Pentapetalae</taxon>
        <taxon>asterids</taxon>
        <taxon>Ericales</taxon>
        <taxon>Ericaceae</taxon>
        <taxon>Vaccinioideae</taxon>
        <taxon>Vaccinieae</taxon>
        <taxon>Vaccinium</taxon>
    </lineage>
</organism>
<gene>
    <name evidence="1" type="ORF">Vadar_024990</name>
</gene>
<comment type="caution">
    <text evidence="1">The sequence shown here is derived from an EMBL/GenBank/DDBJ whole genome shotgun (WGS) entry which is preliminary data.</text>
</comment>
<evidence type="ECO:0000313" key="1">
    <source>
        <dbReference type="EMBL" id="KAH7858526.1"/>
    </source>
</evidence>
<keyword evidence="2" id="KW-1185">Reference proteome</keyword>
<reference evidence="1 2" key="1">
    <citation type="journal article" date="2021" name="Hortic Res">
        <title>High-quality reference genome and annotation aids understanding of berry development for evergreen blueberry (Vaccinium darrowii).</title>
        <authorList>
            <person name="Yu J."/>
            <person name="Hulse-Kemp A.M."/>
            <person name="Babiker E."/>
            <person name="Staton M."/>
        </authorList>
    </citation>
    <scope>NUCLEOTIDE SEQUENCE [LARGE SCALE GENOMIC DNA]</scope>
    <source>
        <strain evidence="2">cv. NJ 8807/NJ 8810</strain>
        <tissue evidence="1">Young leaf</tissue>
    </source>
</reference>